<proteinExistence type="inferred from homology"/>
<dbReference type="Proteomes" id="UP001174909">
    <property type="component" value="Unassembled WGS sequence"/>
</dbReference>
<evidence type="ECO:0000313" key="8">
    <source>
        <dbReference type="EMBL" id="CAI8019844.1"/>
    </source>
</evidence>
<feature type="domain" description="FAD/NAD(P)-binding" evidence="7">
    <location>
        <begin position="17"/>
        <end position="217"/>
    </location>
</feature>
<dbReference type="InterPro" id="IPR036188">
    <property type="entry name" value="FAD/NAD-bd_sf"/>
</dbReference>
<evidence type="ECO:0000256" key="6">
    <source>
        <dbReference type="ARBA" id="ARBA00023284"/>
    </source>
</evidence>
<sequence>MLPAQTIAEVRADGSYRTVITESGDEYSAMALLLSVGTRYRRLNVPGEEDFIGAGIHFCATCDGPFYKGEQMVVIGGGNSALEEGLFLTRFAEKVTLLVRGDSLRASQILQEKAANHPKMEIRFNTTVHEFRGKRRLSGVVVKDGKSNATEEIHPGAVFVFIGLDPNTGFLSNLVELDDWGFVRTFDNMQTSVEGIFAAGDARAGSTKQVASAVGEGAAAALMIRQYLEKLGGRRGYRGD</sequence>
<evidence type="ECO:0000256" key="4">
    <source>
        <dbReference type="ARBA" id="ARBA00023002"/>
    </source>
</evidence>
<keyword evidence="3" id="KW-0274">FAD</keyword>
<comment type="caution">
    <text evidence="8">The sequence shown here is derived from an EMBL/GenBank/DDBJ whole genome shotgun (WGS) entry which is preliminary data.</text>
</comment>
<organism evidence="8 9">
    <name type="scientific">Geodia barretti</name>
    <name type="common">Barrett's horny sponge</name>
    <dbReference type="NCBI Taxonomy" id="519541"/>
    <lineage>
        <taxon>Eukaryota</taxon>
        <taxon>Metazoa</taxon>
        <taxon>Porifera</taxon>
        <taxon>Demospongiae</taxon>
        <taxon>Heteroscleromorpha</taxon>
        <taxon>Tetractinellida</taxon>
        <taxon>Astrophorina</taxon>
        <taxon>Geodiidae</taxon>
        <taxon>Geodia</taxon>
    </lineage>
</organism>
<name>A0AA35RY45_GEOBA</name>
<dbReference type="EMBL" id="CASHTH010001778">
    <property type="protein sequence ID" value="CAI8019844.1"/>
    <property type="molecule type" value="Genomic_DNA"/>
</dbReference>
<dbReference type="PRINTS" id="PR00368">
    <property type="entry name" value="FADPNR"/>
</dbReference>
<keyword evidence="2" id="KW-0285">Flavoprotein</keyword>
<dbReference type="PANTHER" id="PTHR48105">
    <property type="entry name" value="THIOREDOXIN REDUCTASE 1-RELATED-RELATED"/>
    <property type="match status" value="1"/>
</dbReference>
<evidence type="ECO:0000256" key="3">
    <source>
        <dbReference type="ARBA" id="ARBA00022827"/>
    </source>
</evidence>
<dbReference type="SUPFAM" id="SSF51905">
    <property type="entry name" value="FAD/NAD(P)-binding domain"/>
    <property type="match status" value="1"/>
</dbReference>
<keyword evidence="4" id="KW-0560">Oxidoreductase</keyword>
<dbReference type="PRINTS" id="PR00469">
    <property type="entry name" value="PNDRDTASEII"/>
</dbReference>
<dbReference type="AlphaFoldDB" id="A0AA35RY45"/>
<dbReference type="InterPro" id="IPR050097">
    <property type="entry name" value="Ferredoxin-NADP_redctase_2"/>
</dbReference>
<dbReference type="PROSITE" id="PS00573">
    <property type="entry name" value="PYRIDINE_REDOX_2"/>
    <property type="match status" value="1"/>
</dbReference>
<reference evidence="8" key="1">
    <citation type="submission" date="2023-03" db="EMBL/GenBank/DDBJ databases">
        <authorList>
            <person name="Steffen K."/>
            <person name="Cardenas P."/>
        </authorList>
    </citation>
    <scope>NUCLEOTIDE SEQUENCE</scope>
</reference>
<keyword evidence="6" id="KW-0676">Redox-active center</keyword>
<dbReference type="GO" id="GO:0097237">
    <property type="term" value="P:cellular response to toxic substance"/>
    <property type="evidence" value="ECO:0007669"/>
    <property type="project" value="UniProtKB-ARBA"/>
</dbReference>
<dbReference type="InterPro" id="IPR023753">
    <property type="entry name" value="FAD/NAD-binding_dom"/>
</dbReference>
<evidence type="ECO:0000259" key="7">
    <source>
        <dbReference type="Pfam" id="PF07992"/>
    </source>
</evidence>
<keyword evidence="5" id="KW-1015">Disulfide bond</keyword>
<dbReference type="Gene3D" id="3.50.50.60">
    <property type="entry name" value="FAD/NAD(P)-binding domain"/>
    <property type="match status" value="2"/>
</dbReference>
<dbReference type="InterPro" id="IPR008255">
    <property type="entry name" value="Pyr_nucl-diS_OxRdtase_2_AS"/>
</dbReference>
<dbReference type="GO" id="GO:0016668">
    <property type="term" value="F:oxidoreductase activity, acting on a sulfur group of donors, NAD(P) as acceptor"/>
    <property type="evidence" value="ECO:0007669"/>
    <property type="project" value="UniProtKB-ARBA"/>
</dbReference>
<gene>
    <name evidence="8" type="ORF">GBAR_LOCUS11892</name>
</gene>
<keyword evidence="9" id="KW-1185">Reference proteome</keyword>
<protein>
    <submittedName>
        <fullName evidence="8">Thioredoxin reductase</fullName>
    </submittedName>
</protein>
<dbReference type="Pfam" id="PF07992">
    <property type="entry name" value="Pyr_redox_2"/>
    <property type="match status" value="1"/>
</dbReference>
<evidence type="ECO:0000256" key="2">
    <source>
        <dbReference type="ARBA" id="ARBA00022630"/>
    </source>
</evidence>
<accession>A0AA35RY45</accession>
<evidence type="ECO:0000313" key="9">
    <source>
        <dbReference type="Proteomes" id="UP001174909"/>
    </source>
</evidence>
<evidence type="ECO:0000256" key="5">
    <source>
        <dbReference type="ARBA" id="ARBA00023157"/>
    </source>
</evidence>
<comment type="similarity">
    <text evidence="1">Belongs to the class-II pyridine nucleotide-disulfide oxidoreductase family.</text>
</comment>
<evidence type="ECO:0000256" key="1">
    <source>
        <dbReference type="ARBA" id="ARBA00009333"/>
    </source>
</evidence>